<evidence type="ECO:0000256" key="1">
    <source>
        <dbReference type="SAM" id="MobiDB-lite"/>
    </source>
</evidence>
<feature type="region of interest" description="Disordered" evidence="1">
    <location>
        <begin position="1"/>
        <end position="24"/>
    </location>
</feature>
<dbReference type="OrthoDB" id="10039566at2759"/>
<dbReference type="PANTHER" id="PTHR35895">
    <property type="entry name" value="CHROMOSOME 16, WHOLE GENOME SHOTGUN SEQUENCE"/>
    <property type="match status" value="1"/>
</dbReference>
<evidence type="ECO:0000256" key="2">
    <source>
        <dbReference type="SAM" id="Phobius"/>
    </source>
</evidence>
<evidence type="ECO:0000313" key="4">
    <source>
        <dbReference type="Proteomes" id="UP000019478"/>
    </source>
</evidence>
<organism evidence="3 4">
    <name type="scientific">Capronia epimyces CBS 606.96</name>
    <dbReference type="NCBI Taxonomy" id="1182542"/>
    <lineage>
        <taxon>Eukaryota</taxon>
        <taxon>Fungi</taxon>
        <taxon>Dikarya</taxon>
        <taxon>Ascomycota</taxon>
        <taxon>Pezizomycotina</taxon>
        <taxon>Eurotiomycetes</taxon>
        <taxon>Chaetothyriomycetidae</taxon>
        <taxon>Chaetothyriales</taxon>
        <taxon>Herpotrichiellaceae</taxon>
        <taxon>Capronia</taxon>
    </lineage>
</organism>
<feature type="compositionally biased region" description="Basic and acidic residues" evidence="1">
    <location>
        <begin position="1"/>
        <end position="10"/>
    </location>
</feature>
<dbReference type="GO" id="GO:0000329">
    <property type="term" value="C:fungal-type vacuole membrane"/>
    <property type="evidence" value="ECO:0007669"/>
    <property type="project" value="InterPro"/>
</dbReference>
<feature type="transmembrane region" description="Helical" evidence="2">
    <location>
        <begin position="42"/>
        <end position="66"/>
    </location>
</feature>
<protein>
    <submittedName>
        <fullName evidence="3">Uncharacterized protein</fullName>
    </submittedName>
</protein>
<evidence type="ECO:0000313" key="3">
    <source>
        <dbReference type="EMBL" id="EXJ92747.1"/>
    </source>
</evidence>
<accession>W9YIM7</accession>
<comment type="caution">
    <text evidence="3">The sequence shown here is derived from an EMBL/GenBank/DDBJ whole genome shotgun (WGS) entry which is preliminary data.</text>
</comment>
<dbReference type="HOGENOM" id="CLU_035244_1_0_1"/>
<dbReference type="PANTHER" id="PTHR35895:SF1">
    <property type="entry name" value="LIPID-BINDING SERUM GLYCOPROTEIN C-TERMINAL DOMAIN-CONTAINING PROTEIN"/>
    <property type="match status" value="1"/>
</dbReference>
<dbReference type="eggNOG" id="ENOG502S22Q">
    <property type="taxonomic scope" value="Eukaryota"/>
</dbReference>
<sequence length="352" mass="37970">MATEGGKETYVEDEGAAGPNGAGAVKAKPPFKQRAKRHCLRFWWLWFIIFAIVVLVIVLPIVYVAYPNKAQKQINKAQLVPQSMSLLDPAPDSFDLQLDDMFQSKSSMTARLDAFTADLQLPGAHVPFVRIDVPAIKAANGSVAHVHQRVQIANTDQFDQYTKTVLLSDEYSIYLKGKGGLKYGSLPKTTVKYNKKITIKGLNGLKGLTLTDFAILTTTQADGANANGTVTIPNPSIATYQLGNVSLAMSVAGLPVGTATLPDVLLKPGNNSFPMRAITNQTAVVDLIFTNYKSGILPIDIVGNTSVYAGKHLPYYEQALQANNVTIRLDVIKALEDAGLAQYLGINTTSTG</sequence>
<dbReference type="InterPro" id="IPR046368">
    <property type="entry name" value="Tag1"/>
</dbReference>
<gene>
    <name evidence="3" type="ORF">A1O3_01299</name>
</gene>
<proteinExistence type="predicted"/>
<dbReference type="Proteomes" id="UP000019478">
    <property type="component" value="Unassembled WGS sequence"/>
</dbReference>
<dbReference type="AlphaFoldDB" id="W9YIM7"/>
<dbReference type="InterPro" id="IPR022185">
    <property type="entry name" value="DUF3712"/>
</dbReference>
<keyword evidence="2" id="KW-0472">Membrane</keyword>
<dbReference type="GeneID" id="19165437"/>
<dbReference type="RefSeq" id="XP_007729637.1">
    <property type="nucleotide sequence ID" value="XM_007731447.1"/>
</dbReference>
<keyword evidence="2" id="KW-1133">Transmembrane helix</keyword>
<keyword evidence="2" id="KW-0812">Transmembrane</keyword>
<dbReference type="EMBL" id="AMGY01000001">
    <property type="protein sequence ID" value="EXJ92747.1"/>
    <property type="molecule type" value="Genomic_DNA"/>
</dbReference>
<keyword evidence="4" id="KW-1185">Reference proteome</keyword>
<reference evidence="3 4" key="1">
    <citation type="submission" date="2013-03" db="EMBL/GenBank/DDBJ databases">
        <title>The Genome Sequence of Capronia epimyces CBS 606.96.</title>
        <authorList>
            <consortium name="The Broad Institute Genomics Platform"/>
            <person name="Cuomo C."/>
            <person name="de Hoog S."/>
            <person name="Gorbushina A."/>
            <person name="Walker B."/>
            <person name="Young S.K."/>
            <person name="Zeng Q."/>
            <person name="Gargeya S."/>
            <person name="Fitzgerald M."/>
            <person name="Haas B."/>
            <person name="Abouelleil A."/>
            <person name="Allen A.W."/>
            <person name="Alvarado L."/>
            <person name="Arachchi H.M."/>
            <person name="Berlin A.M."/>
            <person name="Chapman S.B."/>
            <person name="Gainer-Dewar J."/>
            <person name="Goldberg J."/>
            <person name="Griggs A."/>
            <person name="Gujja S."/>
            <person name="Hansen M."/>
            <person name="Howarth C."/>
            <person name="Imamovic A."/>
            <person name="Ireland A."/>
            <person name="Larimer J."/>
            <person name="McCowan C."/>
            <person name="Murphy C."/>
            <person name="Pearson M."/>
            <person name="Poon T.W."/>
            <person name="Priest M."/>
            <person name="Roberts A."/>
            <person name="Saif S."/>
            <person name="Shea T."/>
            <person name="Sisk P."/>
            <person name="Sykes S."/>
            <person name="Wortman J."/>
            <person name="Nusbaum C."/>
            <person name="Birren B."/>
        </authorList>
    </citation>
    <scope>NUCLEOTIDE SEQUENCE [LARGE SCALE GENOMIC DNA]</scope>
    <source>
        <strain evidence="3 4">CBS 606.96</strain>
    </source>
</reference>
<name>W9YIM7_9EURO</name>
<dbReference type="Pfam" id="PF12505">
    <property type="entry name" value="DUF3712"/>
    <property type="match status" value="1"/>
</dbReference>
<dbReference type="STRING" id="1182542.W9YIM7"/>